<dbReference type="Proteomes" id="UP000694546">
    <property type="component" value="Chromosome 7"/>
</dbReference>
<keyword evidence="5" id="KW-0597">Phosphoprotein</keyword>
<evidence type="ECO:0000256" key="1">
    <source>
        <dbReference type="ARBA" id="ARBA00004123"/>
    </source>
</evidence>
<evidence type="ECO:0000256" key="6">
    <source>
        <dbReference type="ARBA" id="ARBA00022723"/>
    </source>
</evidence>
<keyword evidence="4" id="KW-0963">Cytoplasm</keyword>
<dbReference type="Ensembl" id="ENSGMOT00000015330.2">
    <property type="protein sequence ID" value="ENSGMOP00000014944.2"/>
    <property type="gene ID" value="ENSGMOG00000013995.2"/>
</dbReference>
<evidence type="ECO:0000256" key="8">
    <source>
        <dbReference type="ARBA" id="ARBA00022833"/>
    </source>
</evidence>
<dbReference type="InterPro" id="IPR051639">
    <property type="entry name" value="BCD1"/>
</dbReference>
<evidence type="ECO:0000256" key="5">
    <source>
        <dbReference type="ARBA" id="ARBA00022553"/>
    </source>
</evidence>
<name>A0A8C4ZJ86_GADMO</name>
<evidence type="ECO:0000256" key="3">
    <source>
        <dbReference type="ARBA" id="ARBA00021568"/>
    </source>
</evidence>
<dbReference type="PROSITE" id="PS51083">
    <property type="entry name" value="ZF_HIT"/>
    <property type="match status" value="1"/>
</dbReference>
<dbReference type="Pfam" id="PF21373">
    <property type="entry name" value="ZNHIT3_C"/>
    <property type="match status" value="1"/>
</dbReference>
<evidence type="ECO:0000256" key="4">
    <source>
        <dbReference type="ARBA" id="ARBA00022490"/>
    </source>
</evidence>
<dbReference type="InterPro" id="IPR007529">
    <property type="entry name" value="Znf_HIT"/>
</dbReference>
<keyword evidence="9" id="KW-0539">Nucleus</keyword>
<protein>
    <recommendedName>
        <fullName evidence="3">Zinc finger HIT domain-containing protein 3</fullName>
    </recommendedName>
</protein>
<keyword evidence="6" id="KW-0479">Metal-binding</keyword>
<dbReference type="GO" id="GO:0005737">
    <property type="term" value="C:cytoplasm"/>
    <property type="evidence" value="ECO:0007669"/>
    <property type="project" value="UniProtKB-SubCell"/>
</dbReference>
<accession>A0A8C4ZJ86</accession>
<dbReference type="CDD" id="cd23024">
    <property type="entry name" value="zf-HIT_ZNHIT2-3"/>
    <property type="match status" value="1"/>
</dbReference>
<evidence type="ECO:0000256" key="11">
    <source>
        <dbReference type="PROSITE-ProRule" id="PRU00453"/>
    </source>
</evidence>
<evidence type="ECO:0000256" key="7">
    <source>
        <dbReference type="ARBA" id="ARBA00022771"/>
    </source>
</evidence>
<evidence type="ECO:0000256" key="2">
    <source>
        <dbReference type="ARBA" id="ARBA00004496"/>
    </source>
</evidence>
<dbReference type="GO" id="GO:0048254">
    <property type="term" value="P:snoRNA localization"/>
    <property type="evidence" value="ECO:0007669"/>
    <property type="project" value="TreeGrafter"/>
</dbReference>
<dbReference type="GO" id="GO:0008270">
    <property type="term" value="F:zinc ion binding"/>
    <property type="evidence" value="ECO:0007669"/>
    <property type="project" value="UniProtKB-UniRule"/>
</dbReference>
<evidence type="ECO:0000313" key="13">
    <source>
        <dbReference type="Ensembl" id="ENSGMOP00000014944.2"/>
    </source>
</evidence>
<dbReference type="GO" id="GO:0005634">
    <property type="term" value="C:nucleus"/>
    <property type="evidence" value="ECO:0007669"/>
    <property type="project" value="UniProtKB-SubCell"/>
</dbReference>
<keyword evidence="7 11" id="KW-0863">Zinc-finger</keyword>
<dbReference type="SUPFAM" id="SSF144232">
    <property type="entry name" value="HIT/MYND zinc finger-like"/>
    <property type="match status" value="1"/>
</dbReference>
<dbReference type="InterPro" id="IPR048371">
    <property type="entry name" value="ZNHIT3_C"/>
</dbReference>
<dbReference type="GO" id="GO:0000463">
    <property type="term" value="P:maturation of LSU-rRNA from tricistronic rRNA transcript (SSU-rRNA, 5.8S rRNA, LSU-rRNA)"/>
    <property type="evidence" value="ECO:0007669"/>
    <property type="project" value="TreeGrafter"/>
</dbReference>
<dbReference type="GO" id="GO:0021549">
    <property type="term" value="P:cerebellum development"/>
    <property type="evidence" value="ECO:0007669"/>
    <property type="project" value="Ensembl"/>
</dbReference>
<dbReference type="Gene3D" id="3.30.60.190">
    <property type="match status" value="1"/>
</dbReference>
<feature type="domain" description="HIT-type" evidence="12">
    <location>
        <begin position="4"/>
        <end position="37"/>
    </location>
</feature>
<dbReference type="OMA" id="CNEAQSK"/>
<reference evidence="13" key="1">
    <citation type="submission" date="2025-08" db="UniProtKB">
        <authorList>
            <consortium name="Ensembl"/>
        </authorList>
    </citation>
    <scope>IDENTIFICATION</scope>
</reference>
<dbReference type="PANTHER" id="PTHR13483">
    <property type="entry name" value="BOX C_D SNORNA PROTEIN 1-RELATED"/>
    <property type="match status" value="1"/>
</dbReference>
<comment type="subcellular location">
    <subcellularLocation>
        <location evidence="2">Cytoplasm</location>
    </subcellularLocation>
    <subcellularLocation>
        <location evidence="1">Nucleus</location>
    </subcellularLocation>
</comment>
<evidence type="ECO:0000313" key="14">
    <source>
        <dbReference type="Proteomes" id="UP000694546"/>
    </source>
</evidence>
<organism evidence="13 14">
    <name type="scientific">Gadus morhua</name>
    <name type="common">Atlantic cod</name>
    <dbReference type="NCBI Taxonomy" id="8049"/>
    <lineage>
        <taxon>Eukaryota</taxon>
        <taxon>Metazoa</taxon>
        <taxon>Chordata</taxon>
        <taxon>Craniata</taxon>
        <taxon>Vertebrata</taxon>
        <taxon>Euteleostomi</taxon>
        <taxon>Actinopterygii</taxon>
        <taxon>Neopterygii</taxon>
        <taxon>Teleostei</taxon>
        <taxon>Neoteleostei</taxon>
        <taxon>Acanthomorphata</taxon>
        <taxon>Zeiogadaria</taxon>
        <taxon>Gadariae</taxon>
        <taxon>Gadiformes</taxon>
        <taxon>Gadoidei</taxon>
        <taxon>Gadidae</taxon>
        <taxon>Gadus</taxon>
    </lineage>
</organism>
<dbReference type="GO" id="GO:0000492">
    <property type="term" value="P:box C/D snoRNP assembly"/>
    <property type="evidence" value="ECO:0007669"/>
    <property type="project" value="TreeGrafter"/>
</dbReference>
<evidence type="ECO:0000259" key="12">
    <source>
        <dbReference type="PROSITE" id="PS51083"/>
    </source>
</evidence>
<dbReference type="PANTHER" id="PTHR13483:SF11">
    <property type="entry name" value="ZINC FINGER HIT DOMAIN-CONTAINING PROTEIN 3"/>
    <property type="match status" value="1"/>
</dbReference>
<dbReference type="Gene3D" id="1.10.287.650">
    <property type="entry name" value="L27 domain"/>
    <property type="match status" value="1"/>
</dbReference>
<keyword evidence="8" id="KW-0862">Zinc</keyword>
<evidence type="ECO:0000256" key="9">
    <source>
        <dbReference type="ARBA" id="ARBA00023242"/>
    </source>
</evidence>
<dbReference type="AlphaFoldDB" id="A0A8C4ZJ86"/>
<keyword evidence="14" id="KW-1185">Reference proteome</keyword>
<reference evidence="13" key="2">
    <citation type="submission" date="2025-09" db="UniProtKB">
        <authorList>
            <consortium name="Ensembl"/>
        </authorList>
    </citation>
    <scope>IDENTIFICATION</scope>
</reference>
<proteinExistence type="predicted"/>
<sequence>MQICNVCRDEPSKYRCPTCQIRYCSLGCYKTHKVEPWNVDDILQKEEDYIDKVPLQKLQLLSQSEELRGLLRNPHLRQLLRSIDSAANKDEMMKAAMQEPLFVEFSDECLKVVENDQRKPSRPGASEDL</sequence>
<evidence type="ECO:0000256" key="10">
    <source>
        <dbReference type="ARBA" id="ARBA00046946"/>
    </source>
</evidence>
<gene>
    <name evidence="13" type="primary">ZNHIT3</name>
</gene>
<dbReference type="Pfam" id="PF04438">
    <property type="entry name" value="zf-HIT"/>
    <property type="match status" value="1"/>
</dbReference>
<dbReference type="GO" id="GO:0070761">
    <property type="term" value="C:pre-snoRNP complex"/>
    <property type="evidence" value="ECO:0007669"/>
    <property type="project" value="TreeGrafter"/>
</dbReference>
<comment type="subunit">
    <text evidence="10">Thyroid receptor interacting proteins (TRIPs) specifically interact with the ligand binding domain of the thyroid receptor (TR). Requires the presence of thyroid hormone for its interaction. Interacts with NUFIP1. Interacts (via HIT-type zinc finger) with the RUVBL1/RUVBL2 complex in the presence of ADP.</text>
</comment>
<dbReference type="GeneTree" id="ENSGT00390000010822"/>